<dbReference type="InterPro" id="IPR003593">
    <property type="entry name" value="AAA+_ATPase"/>
</dbReference>
<evidence type="ECO:0000256" key="6">
    <source>
        <dbReference type="ARBA" id="ARBA00022967"/>
    </source>
</evidence>
<dbReference type="InterPro" id="IPR027417">
    <property type="entry name" value="P-loop_NTPase"/>
</dbReference>
<dbReference type="PROSITE" id="PS50893">
    <property type="entry name" value="ABC_TRANSPORTER_2"/>
    <property type="match status" value="1"/>
</dbReference>
<evidence type="ECO:0000259" key="10">
    <source>
        <dbReference type="PROSITE" id="PS50893"/>
    </source>
</evidence>
<keyword evidence="5 11" id="KW-0067">ATP-binding</keyword>
<keyword evidence="7" id="KW-0472">Membrane</keyword>
<dbReference type="InterPro" id="IPR003439">
    <property type="entry name" value="ABC_transporter-like_ATP-bd"/>
</dbReference>
<dbReference type="InterPro" id="IPR005894">
    <property type="entry name" value="DrrA"/>
</dbReference>
<feature type="domain" description="ABC transporter" evidence="10">
    <location>
        <begin position="9"/>
        <end position="239"/>
    </location>
</feature>
<evidence type="ECO:0000256" key="8">
    <source>
        <dbReference type="ARBA" id="ARBA00023251"/>
    </source>
</evidence>
<evidence type="ECO:0000256" key="5">
    <source>
        <dbReference type="ARBA" id="ARBA00022840"/>
    </source>
</evidence>
<comment type="caution">
    <text evidence="11">The sequence shown here is derived from an EMBL/GenBank/DDBJ whole genome shotgun (WGS) entry which is preliminary data.</text>
</comment>
<gene>
    <name evidence="11" type="ORF">IU449_24870</name>
</gene>
<evidence type="ECO:0000256" key="3">
    <source>
        <dbReference type="ARBA" id="ARBA00022475"/>
    </source>
</evidence>
<evidence type="ECO:0000256" key="4">
    <source>
        <dbReference type="ARBA" id="ARBA00022741"/>
    </source>
</evidence>
<reference evidence="11 12" key="1">
    <citation type="submission" date="2020-10" db="EMBL/GenBank/DDBJ databases">
        <title>Identification of Nocardia species via Next-generation sequencing and recognition of intraspecies genetic diversity.</title>
        <authorList>
            <person name="Li P."/>
            <person name="Li P."/>
            <person name="Lu B."/>
        </authorList>
    </citation>
    <scope>NUCLEOTIDE SEQUENCE [LARGE SCALE GENOMIC DNA]</scope>
    <source>
        <strain evidence="11 12">BJ06-0143</strain>
    </source>
</reference>
<dbReference type="Pfam" id="PF00005">
    <property type="entry name" value="ABC_tran"/>
    <property type="match status" value="1"/>
</dbReference>
<accession>A0ABS0DIL1</accession>
<dbReference type="NCBIfam" id="TIGR01188">
    <property type="entry name" value="drrA"/>
    <property type="match status" value="1"/>
</dbReference>
<keyword evidence="12" id="KW-1185">Reference proteome</keyword>
<dbReference type="Gene3D" id="3.40.50.300">
    <property type="entry name" value="P-loop containing nucleotide triphosphate hydrolases"/>
    <property type="match status" value="1"/>
</dbReference>
<dbReference type="Proteomes" id="UP000707731">
    <property type="component" value="Unassembled WGS sequence"/>
</dbReference>
<proteinExistence type="inferred from homology"/>
<dbReference type="PANTHER" id="PTHR42711">
    <property type="entry name" value="ABC TRANSPORTER ATP-BINDING PROTEIN"/>
    <property type="match status" value="1"/>
</dbReference>
<evidence type="ECO:0000256" key="7">
    <source>
        <dbReference type="ARBA" id="ARBA00023136"/>
    </source>
</evidence>
<dbReference type="PANTHER" id="PTHR42711:SF19">
    <property type="entry name" value="DOXORUBICIN RESISTANCE ATP-BINDING PROTEIN DRRA"/>
    <property type="match status" value="1"/>
</dbReference>
<protein>
    <submittedName>
        <fullName evidence="11">ATP-binding cassette domain-containing protein</fullName>
    </submittedName>
</protein>
<evidence type="ECO:0000313" key="11">
    <source>
        <dbReference type="EMBL" id="MBF6357738.1"/>
    </source>
</evidence>
<dbReference type="EMBL" id="JADLQN010000006">
    <property type="protein sequence ID" value="MBF6357738.1"/>
    <property type="molecule type" value="Genomic_DNA"/>
</dbReference>
<sequence length="319" mass="34151">MTTRPISALTVHQLRKSYGEHRVLDGIDLEVPAGTIFSLLGPNGAGKTTLVRILTTLITPDAGEVRIFGHDLVREAATVRATIGVTGQFAAVDKVLTGAENLQLTGRLLHLPAAQLRARRDELLERFDLVAAAGTPAETYSGGMRRRLDLAMSLMGRPRLLFLDEPTTGLDPRSRRELWAVIRELAAEGVTILLTTQYLEEADQLADRIAILDGGRIVAEGTAAELEQRVPGGHITVFFADAATLDAATRALGGIGHHADHAQLSARIPSDGSAADIKHTLDRLADHDVTIERLAVHTPDLDDVFFALTGHPTTAGTAA</sequence>
<evidence type="ECO:0000256" key="9">
    <source>
        <dbReference type="ARBA" id="ARBA00049985"/>
    </source>
</evidence>
<dbReference type="GO" id="GO:0005524">
    <property type="term" value="F:ATP binding"/>
    <property type="evidence" value="ECO:0007669"/>
    <property type="project" value="UniProtKB-KW"/>
</dbReference>
<evidence type="ECO:0000256" key="1">
    <source>
        <dbReference type="ARBA" id="ARBA00004413"/>
    </source>
</evidence>
<evidence type="ECO:0000313" key="12">
    <source>
        <dbReference type="Proteomes" id="UP000707731"/>
    </source>
</evidence>
<keyword evidence="8" id="KW-0046">Antibiotic resistance</keyword>
<comment type="similarity">
    <text evidence="9">Belongs to the ABC transporter superfamily. Drug exporter-1 (DrugE1) (TC 3.A.1.105) family.</text>
</comment>
<keyword evidence="2" id="KW-0813">Transport</keyword>
<dbReference type="RefSeq" id="WP_195004565.1">
    <property type="nucleotide sequence ID" value="NZ_JADLQN010000006.1"/>
</dbReference>
<comment type="subcellular location">
    <subcellularLocation>
        <location evidence="1">Cell membrane</location>
        <topology evidence="1">Peripheral membrane protein</topology>
        <orientation evidence="1">Cytoplasmic side</orientation>
    </subcellularLocation>
</comment>
<evidence type="ECO:0000256" key="2">
    <source>
        <dbReference type="ARBA" id="ARBA00022448"/>
    </source>
</evidence>
<organism evidence="11 12">
    <name type="scientific">Nocardia higoensis</name>
    <dbReference type="NCBI Taxonomy" id="228599"/>
    <lineage>
        <taxon>Bacteria</taxon>
        <taxon>Bacillati</taxon>
        <taxon>Actinomycetota</taxon>
        <taxon>Actinomycetes</taxon>
        <taxon>Mycobacteriales</taxon>
        <taxon>Nocardiaceae</taxon>
        <taxon>Nocardia</taxon>
    </lineage>
</organism>
<keyword evidence="4" id="KW-0547">Nucleotide-binding</keyword>
<dbReference type="InterPro" id="IPR050763">
    <property type="entry name" value="ABC_transporter_ATP-binding"/>
</dbReference>
<dbReference type="SMART" id="SM00382">
    <property type="entry name" value="AAA"/>
    <property type="match status" value="1"/>
</dbReference>
<keyword evidence="6" id="KW-1278">Translocase</keyword>
<keyword evidence="3" id="KW-1003">Cell membrane</keyword>
<dbReference type="SUPFAM" id="SSF52540">
    <property type="entry name" value="P-loop containing nucleoside triphosphate hydrolases"/>
    <property type="match status" value="1"/>
</dbReference>
<dbReference type="InterPro" id="IPR017871">
    <property type="entry name" value="ABC_transporter-like_CS"/>
</dbReference>
<dbReference type="PROSITE" id="PS00211">
    <property type="entry name" value="ABC_TRANSPORTER_1"/>
    <property type="match status" value="1"/>
</dbReference>
<name>A0ABS0DIL1_9NOCA</name>